<name>A0A2W1N9Q4_PAEXE</name>
<reference evidence="10" key="1">
    <citation type="submission" date="2018-06" db="EMBL/GenBank/DDBJ databases">
        <title>Paenibacillus xerothermodurans sp. nov. an extremely dry heat resistant spore forming bacterium isolated from the soil of Cape Canaveral, Florida.</title>
        <authorList>
            <person name="Seuylemezian A."/>
            <person name="Kaur N."/>
            <person name="Patil P."/>
            <person name="Patil P."/>
            <person name="Mayilraj S."/>
            <person name="Vaishampayan P."/>
        </authorList>
    </citation>
    <scope>NUCLEOTIDE SEQUENCE [LARGE SCALE GENOMIC DNA]</scope>
    <source>
        <strain evidence="10">ATCC 27380</strain>
    </source>
</reference>
<evidence type="ECO:0000259" key="8">
    <source>
        <dbReference type="Pfam" id="PF05504"/>
    </source>
</evidence>
<organism evidence="10 11">
    <name type="scientific">Paenibacillus xerothermodurans</name>
    <dbReference type="NCBI Taxonomy" id="1977292"/>
    <lineage>
        <taxon>Bacteria</taxon>
        <taxon>Bacillati</taxon>
        <taxon>Bacillota</taxon>
        <taxon>Bacilli</taxon>
        <taxon>Bacillales</taxon>
        <taxon>Paenibacillaceae</taxon>
        <taxon>Paenibacillus</taxon>
    </lineage>
</organism>
<evidence type="ECO:0000256" key="3">
    <source>
        <dbReference type="ARBA" id="ARBA00022544"/>
    </source>
</evidence>
<evidence type="ECO:0000256" key="1">
    <source>
        <dbReference type="ARBA" id="ARBA00004635"/>
    </source>
</evidence>
<dbReference type="PROSITE" id="PS51257">
    <property type="entry name" value="PROKAR_LIPOPROTEIN"/>
    <property type="match status" value="1"/>
</dbReference>
<dbReference type="GO" id="GO:0016020">
    <property type="term" value="C:membrane"/>
    <property type="evidence" value="ECO:0007669"/>
    <property type="project" value="UniProtKB-SubCell"/>
</dbReference>
<dbReference type="Pfam" id="PF05504">
    <property type="entry name" value="Spore_GerAC"/>
    <property type="match status" value="1"/>
</dbReference>
<keyword evidence="4" id="KW-0732">Signal</keyword>
<dbReference type="Gene3D" id="3.30.300.210">
    <property type="entry name" value="Nutrient germinant receptor protein C, domain 3"/>
    <property type="match status" value="1"/>
</dbReference>
<evidence type="ECO:0000256" key="2">
    <source>
        <dbReference type="ARBA" id="ARBA00007886"/>
    </source>
</evidence>
<dbReference type="Proteomes" id="UP000214746">
    <property type="component" value="Unassembled WGS sequence"/>
</dbReference>
<dbReference type="NCBIfam" id="TIGR02887">
    <property type="entry name" value="spore_ger_x_C"/>
    <property type="match status" value="1"/>
</dbReference>
<feature type="domain" description="Spore germination protein N-terminal" evidence="9">
    <location>
        <begin position="26"/>
        <end position="200"/>
    </location>
</feature>
<comment type="caution">
    <text evidence="10">The sequence shown here is derived from an EMBL/GenBank/DDBJ whole genome shotgun (WGS) entry which is preliminary data.</text>
</comment>
<keyword evidence="6" id="KW-0564">Palmitate</keyword>
<dbReference type="InterPro" id="IPR046953">
    <property type="entry name" value="Spore_GerAC-like_C"/>
</dbReference>
<evidence type="ECO:0000259" key="9">
    <source>
        <dbReference type="Pfam" id="PF25198"/>
    </source>
</evidence>
<dbReference type="PANTHER" id="PTHR35789:SF1">
    <property type="entry name" value="SPORE GERMINATION PROTEIN B3"/>
    <property type="match status" value="1"/>
</dbReference>
<protein>
    <submittedName>
        <fullName evidence="10">Ger(X)C family spore germination protein</fullName>
    </submittedName>
</protein>
<comment type="subcellular location">
    <subcellularLocation>
        <location evidence="1">Membrane</location>
        <topology evidence="1">Lipid-anchor</topology>
    </subcellularLocation>
</comment>
<proteinExistence type="inferred from homology"/>
<comment type="similarity">
    <text evidence="2">Belongs to the GerABKC lipoprotein family.</text>
</comment>
<dbReference type="PANTHER" id="PTHR35789">
    <property type="entry name" value="SPORE GERMINATION PROTEIN B3"/>
    <property type="match status" value="1"/>
</dbReference>
<dbReference type="AlphaFoldDB" id="A0A2W1N9Q4"/>
<gene>
    <name evidence="10" type="ORF">CBW46_008445</name>
</gene>
<keyword evidence="7" id="KW-0449">Lipoprotein</keyword>
<evidence type="ECO:0000313" key="10">
    <source>
        <dbReference type="EMBL" id="PZE21379.1"/>
    </source>
</evidence>
<keyword evidence="3" id="KW-0309">Germination</keyword>
<dbReference type="EMBL" id="NHRJ02000003">
    <property type="protein sequence ID" value="PZE21379.1"/>
    <property type="molecule type" value="Genomic_DNA"/>
</dbReference>
<dbReference type="InterPro" id="IPR057336">
    <property type="entry name" value="GerAC_N"/>
</dbReference>
<evidence type="ECO:0000256" key="6">
    <source>
        <dbReference type="ARBA" id="ARBA00023139"/>
    </source>
</evidence>
<evidence type="ECO:0000256" key="7">
    <source>
        <dbReference type="ARBA" id="ARBA00023288"/>
    </source>
</evidence>
<feature type="domain" description="Spore germination GerAC-like C-terminal" evidence="8">
    <location>
        <begin position="220"/>
        <end position="384"/>
    </location>
</feature>
<dbReference type="InterPro" id="IPR038501">
    <property type="entry name" value="Spore_GerAC_C_sf"/>
</dbReference>
<evidence type="ECO:0000256" key="4">
    <source>
        <dbReference type="ARBA" id="ARBA00022729"/>
    </source>
</evidence>
<dbReference type="Pfam" id="PF25198">
    <property type="entry name" value="Spore_GerAC_N"/>
    <property type="match status" value="1"/>
</dbReference>
<sequence>MVTTLRNTWLICFILSSCVLLAGCWDRREINDIAFVTGTALDKDGGEYRTSHQIALPGQLGGAGSKGGGGGTSGSKSWYTVSETGVTIREAALRQQSVVPRLLYTAHRRVVLFSDELAKEGLAPVMDALGRIPQNRLNAVVLITKGPAREVLDCNVPVERLPSETARELGTSTMKQPRTIRYLVHTLLTDGVDPSLPVIELIPSQTPGADQDQTDMRVSDIAVFRESKLAGMVEGDLAKYLLLALNQARNAEYTVPAPAGAGYVMVQMQENDVNLVPRPDNGNFSMKVEIKGKATVMENESNYNLVSRDNIPALERVLNEQIESHVTEVINELQSEHKSDALGFGKTIRERLPEEWRDVAKDWHEVYPDVKVTVESRVYIEHIGAVVSPFGRKDRHLVQ</sequence>
<evidence type="ECO:0000313" key="11">
    <source>
        <dbReference type="Proteomes" id="UP000214746"/>
    </source>
</evidence>
<keyword evidence="11" id="KW-1185">Reference proteome</keyword>
<dbReference type="GO" id="GO:0009847">
    <property type="term" value="P:spore germination"/>
    <property type="evidence" value="ECO:0007669"/>
    <property type="project" value="InterPro"/>
</dbReference>
<dbReference type="InterPro" id="IPR008844">
    <property type="entry name" value="Spore_GerAC-like"/>
</dbReference>
<accession>A0A2W1N9Q4</accession>
<evidence type="ECO:0000256" key="5">
    <source>
        <dbReference type="ARBA" id="ARBA00023136"/>
    </source>
</evidence>
<dbReference type="OrthoDB" id="9816067at2"/>
<keyword evidence="5" id="KW-0472">Membrane</keyword>